<dbReference type="GO" id="GO:0031053">
    <property type="term" value="P:primary miRNA processing"/>
    <property type="evidence" value="ECO:0007669"/>
    <property type="project" value="TreeGrafter"/>
</dbReference>
<feature type="compositionally biased region" description="Basic and acidic residues" evidence="6">
    <location>
        <begin position="370"/>
        <end position="390"/>
    </location>
</feature>
<evidence type="ECO:0000256" key="5">
    <source>
        <dbReference type="ARBA" id="ARBA00030701"/>
    </source>
</evidence>
<dbReference type="PANTHER" id="PTHR13165">
    <property type="entry name" value="ARSENITE-RESISTANCE PROTEIN 2"/>
    <property type="match status" value="1"/>
</dbReference>
<feature type="region of interest" description="Disordered" evidence="6">
    <location>
        <begin position="820"/>
        <end position="852"/>
    </location>
</feature>
<proteinExistence type="inferred from homology"/>
<dbReference type="Pfam" id="PF04959">
    <property type="entry name" value="ARS2"/>
    <property type="match status" value="1"/>
</dbReference>
<feature type="compositionally biased region" description="Basic and acidic residues" evidence="6">
    <location>
        <begin position="282"/>
        <end position="296"/>
    </location>
</feature>
<feature type="compositionally biased region" description="Gly residues" evidence="6">
    <location>
        <begin position="820"/>
        <end position="845"/>
    </location>
</feature>
<feature type="region of interest" description="Disordered" evidence="6">
    <location>
        <begin position="265"/>
        <end position="401"/>
    </location>
</feature>
<evidence type="ECO:0000256" key="1">
    <source>
        <dbReference type="ARBA" id="ARBA00004123"/>
    </source>
</evidence>
<evidence type="ECO:0000313" key="7">
    <source>
        <dbReference type="EMBL" id="CAD7229360.1"/>
    </source>
</evidence>
<feature type="compositionally biased region" description="Acidic residues" evidence="6">
    <location>
        <begin position="319"/>
        <end position="334"/>
    </location>
</feature>
<dbReference type="PANTHER" id="PTHR13165:SF0">
    <property type="entry name" value="SERRATE RNA EFFECTOR MOLECULE HOMOLOG"/>
    <property type="match status" value="1"/>
</dbReference>
<organism evidence="7">
    <name type="scientific">Cyprideis torosa</name>
    <dbReference type="NCBI Taxonomy" id="163714"/>
    <lineage>
        <taxon>Eukaryota</taxon>
        <taxon>Metazoa</taxon>
        <taxon>Ecdysozoa</taxon>
        <taxon>Arthropoda</taxon>
        <taxon>Crustacea</taxon>
        <taxon>Oligostraca</taxon>
        <taxon>Ostracoda</taxon>
        <taxon>Podocopa</taxon>
        <taxon>Podocopida</taxon>
        <taxon>Cytherocopina</taxon>
        <taxon>Cytheroidea</taxon>
        <taxon>Cytherideidae</taxon>
        <taxon>Cyprideis</taxon>
    </lineage>
</organism>
<feature type="region of interest" description="Disordered" evidence="6">
    <location>
        <begin position="739"/>
        <end position="787"/>
    </location>
</feature>
<feature type="compositionally biased region" description="Polar residues" evidence="6">
    <location>
        <begin position="90"/>
        <end position="99"/>
    </location>
</feature>
<keyword evidence="4" id="KW-0539">Nucleus</keyword>
<sequence>MGDSEDEYDRRRRDKFRRERSDFQDNGRGGPPRVAPPRDDWPEQSDPWGRSRRDYPPRYDGPGNKRQYSPTRGYSPPGSKRMRGEWNDSYGRSTFDTSTGGSGYPAGSAVGAGGDGNFGARDNDFPTQPPMMSFKLFLQTQADDISDEEAIKKYGEYKVDFKKQQMKEFFLNHKDEEWFRIKYHPEDAAKRKEEQAKFLQERLRVFMELYESKALQGLHCDVDESDRLLFFMDTVVIKLAGGTDADMKVLEAEYKPIFEAAAEEKREKQNAAAHKPPSAETEAAKAEEVSLQDKAKKLLQSSGEKKESSKKKASKSDVESGEEESDSDEEEDEPLPPGAEEAKALETKKEGEAKENAVEEASAEKGISSPKEDGEAKEGEKKSSEGVSKEEEGEEVESPSAVCPLHKTSSIFLRTLAPNITKLEVETMCKRFDGFLRAAIADPAPERRWYRRGWVTFKRDVNIKEICWNLNNARLRDTELGAIVNRDLSRRIRTVNGITNHRQVIRNDLRLASKIIENFDGKGNLWTKDPAEGEGDGKYGLESSNPMLKGVADYLIEEASAEEEELLGGQVEENGADSGDMQRDEGMVSVLDRLLLYLRVVHSFDYYNHAEYAHEDEMPNRCGILHARGQPISRPSAQEVTDWVKGFEGKIKAYTSPSQKIEEALAKKLGLKDAEEEVEKFILANTQELSKDKWLCPLSGKKFRGPDFVRKHIFNKHAEKIEEVKKEVEYYNSYVFDPKRPALPEHPQNAKGGPAAAGGGHASPAAGGPASHHRGPDRPIGMGHQGGGFGGGPYGGYGGGGGYRDMGGWGPRGGGGLMGLGGAGGGMPHGGPHRGGGGGFGGPHPGMGRRDPRAIINYHDLDAPDDGDIF</sequence>
<feature type="compositionally biased region" description="Basic and acidic residues" evidence="6">
    <location>
        <begin position="340"/>
        <end position="357"/>
    </location>
</feature>
<evidence type="ECO:0000256" key="3">
    <source>
        <dbReference type="ARBA" id="ARBA00017364"/>
    </source>
</evidence>
<evidence type="ECO:0000256" key="6">
    <source>
        <dbReference type="SAM" id="MobiDB-lite"/>
    </source>
</evidence>
<name>A0A7R8ZME5_9CRUS</name>
<accession>A0A7R8ZME5</accession>
<dbReference type="EMBL" id="OB662024">
    <property type="protein sequence ID" value="CAD7229360.1"/>
    <property type="molecule type" value="Genomic_DNA"/>
</dbReference>
<dbReference type="InterPro" id="IPR021933">
    <property type="entry name" value="SERRATE/Ars2_N"/>
</dbReference>
<dbReference type="GO" id="GO:0016604">
    <property type="term" value="C:nuclear body"/>
    <property type="evidence" value="ECO:0007669"/>
    <property type="project" value="TreeGrafter"/>
</dbReference>
<reference evidence="7" key="1">
    <citation type="submission" date="2020-11" db="EMBL/GenBank/DDBJ databases">
        <authorList>
            <person name="Tran Van P."/>
        </authorList>
    </citation>
    <scope>NUCLEOTIDE SEQUENCE</scope>
</reference>
<dbReference type="Pfam" id="PF12066">
    <property type="entry name" value="SERRATE_Ars2_N"/>
    <property type="match status" value="1"/>
</dbReference>
<dbReference type="InterPro" id="IPR039727">
    <property type="entry name" value="SE/Ars2"/>
</dbReference>
<evidence type="ECO:0000256" key="4">
    <source>
        <dbReference type="ARBA" id="ARBA00023242"/>
    </source>
</evidence>
<comment type="similarity">
    <text evidence="2">Belongs to the ARS2 family.</text>
</comment>
<gene>
    <name evidence="7" type="ORF">CTOB1V02_LOCUS7232</name>
</gene>
<dbReference type="AlphaFoldDB" id="A0A7R8ZME5"/>
<feature type="region of interest" description="Disordered" evidence="6">
    <location>
        <begin position="1"/>
        <end position="104"/>
    </location>
</feature>
<comment type="subcellular location">
    <subcellularLocation>
        <location evidence="1">Nucleus</location>
    </subcellularLocation>
</comment>
<dbReference type="OrthoDB" id="342064at2759"/>
<dbReference type="InterPro" id="IPR007042">
    <property type="entry name" value="SERRATE/Ars2_C"/>
</dbReference>
<feature type="compositionally biased region" description="Basic and acidic residues" evidence="6">
    <location>
        <begin position="8"/>
        <end position="25"/>
    </location>
</feature>
<evidence type="ECO:0000256" key="2">
    <source>
        <dbReference type="ARBA" id="ARBA00005407"/>
    </source>
</evidence>
<protein>
    <recommendedName>
        <fullName evidence="3">Serrate RNA effector molecule homolog</fullName>
    </recommendedName>
    <alternativeName>
        <fullName evidence="5">Arsenite-resistance protein 2 homolog</fullName>
    </alternativeName>
</protein>